<dbReference type="Gene3D" id="3.90.1150.10">
    <property type="entry name" value="Aspartate Aminotransferase, domain 1"/>
    <property type="match status" value="1"/>
</dbReference>
<dbReference type="InterPro" id="IPR015424">
    <property type="entry name" value="PyrdxlP-dep_Trfase"/>
</dbReference>
<dbReference type="PANTHER" id="PTHR43586">
    <property type="entry name" value="CYSTEINE DESULFURASE"/>
    <property type="match status" value="1"/>
</dbReference>
<sequence>MMDFEQERERFPVLRDRTYFAASTLGPYPREMLADFYAYGRTLRHRSRCLPEWIDRWNEMRTYTETLLGAPAGSVFLCDTATTAQATLAASIEPVGSRRRIVVGSADFHSTRYLWHARAAAGFEIVEIPTGMDGYIDIETWLGVLDERVRIVSFSLVSPRTGALLDAAAICRAARRVNAVVVLDVYQALGIVPVRVHELGAHAIVGGFHKWMGGGGMGLAFGYVEPSLCDELVPTYPGWLGHRQPFDVRHAFEPAQGAQKFQRGAPAMEPIYTSRAGIRWVMDTGIDAIRARSLLLTDRLIQCARERDLVVTTPVAKSRRGGMVCLDVRNASALAAKLGARGIDVDARPNAGLRLAPHPCIREDECDAVIDALYAEIRGLRG</sequence>
<keyword evidence="3" id="KW-0808">Transferase</keyword>
<dbReference type="InterPro" id="IPR015421">
    <property type="entry name" value="PyrdxlP-dep_Trfase_major"/>
</dbReference>
<proteinExistence type="predicted"/>
<accession>A0ABZ2KDD1</accession>
<evidence type="ECO:0000256" key="1">
    <source>
        <dbReference type="ARBA" id="ARBA00022898"/>
    </source>
</evidence>
<dbReference type="SUPFAM" id="SSF53383">
    <property type="entry name" value="PLP-dependent transferases"/>
    <property type="match status" value="1"/>
</dbReference>
<dbReference type="InterPro" id="IPR000192">
    <property type="entry name" value="Aminotrans_V_dom"/>
</dbReference>
<feature type="domain" description="Aminotransferase class V" evidence="2">
    <location>
        <begin position="35"/>
        <end position="347"/>
    </location>
</feature>
<dbReference type="GO" id="GO:0008483">
    <property type="term" value="F:transaminase activity"/>
    <property type="evidence" value="ECO:0007669"/>
    <property type="project" value="UniProtKB-KW"/>
</dbReference>
<keyword evidence="1" id="KW-0663">Pyridoxal phosphate</keyword>
<evidence type="ECO:0000313" key="3">
    <source>
        <dbReference type="EMBL" id="WXA95575.1"/>
    </source>
</evidence>
<gene>
    <name evidence="3" type="ORF">LZC95_01795</name>
</gene>
<name>A0ABZ2KDD1_9BACT</name>
<protein>
    <submittedName>
        <fullName evidence="3">Aminotransferase class V-fold PLP-dependent enzyme</fullName>
    </submittedName>
</protein>
<dbReference type="Pfam" id="PF00266">
    <property type="entry name" value="Aminotran_5"/>
    <property type="match status" value="1"/>
</dbReference>
<dbReference type="RefSeq" id="WP_394846180.1">
    <property type="nucleotide sequence ID" value="NZ_CP089982.1"/>
</dbReference>
<keyword evidence="4" id="KW-1185">Reference proteome</keyword>
<evidence type="ECO:0000313" key="4">
    <source>
        <dbReference type="Proteomes" id="UP001379533"/>
    </source>
</evidence>
<evidence type="ECO:0000259" key="2">
    <source>
        <dbReference type="Pfam" id="PF00266"/>
    </source>
</evidence>
<dbReference type="InterPro" id="IPR015422">
    <property type="entry name" value="PyrdxlP-dep_Trfase_small"/>
</dbReference>
<dbReference type="PANTHER" id="PTHR43586:SF15">
    <property type="entry name" value="BLR3095 PROTEIN"/>
    <property type="match status" value="1"/>
</dbReference>
<dbReference type="Gene3D" id="3.40.640.10">
    <property type="entry name" value="Type I PLP-dependent aspartate aminotransferase-like (Major domain)"/>
    <property type="match status" value="1"/>
</dbReference>
<organism evidence="3 4">
    <name type="scientific">Pendulispora brunnea</name>
    <dbReference type="NCBI Taxonomy" id="2905690"/>
    <lineage>
        <taxon>Bacteria</taxon>
        <taxon>Pseudomonadati</taxon>
        <taxon>Myxococcota</taxon>
        <taxon>Myxococcia</taxon>
        <taxon>Myxococcales</taxon>
        <taxon>Sorangiineae</taxon>
        <taxon>Pendulisporaceae</taxon>
        <taxon>Pendulispora</taxon>
    </lineage>
</organism>
<dbReference type="Proteomes" id="UP001379533">
    <property type="component" value="Chromosome"/>
</dbReference>
<keyword evidence="3" id="KW-0032">Aminotransferase</keyword>
<dbReference type="EMBL" id="CP089982">
    <property type="protein sequence ID" value="WXA95575.1"/>
    <property type="molecule type" value="Genomic_DNA"/>
</dbReference>
<reference evidence="3 4" key="1">
    <citation type="submission" date="2021-12" db="EMBL/GenBank/DDBJ databases">
        <title>Discovery of the Pendulisporaceae a myxobacterial family with distinct sporulation behavior and unique specialized metabolism.</title>
        <authorList>
            <person name="Garcia R."/>
            <person name="Popoff A."/>
            <person name="Bader C.D."/>
            <person name="Loehr J."/>
            <person name="Walesch S."/>
            <person name="Walt C."/>
            <person name="Boldt J."/>
            <person name="Bunk B."/>
            <person name="Haeckl F.J.F.P.J."/>
            <person name="Gunesch A.P."/>
            <person name="Birkelbach J."/>
            <person name="Nuebel U."/>
            <person name="Pietschmann T."/>
            <person name="Bach T."/>
            <person name="Mueller R."/>
        </authorList>
    </citation>
    <scope>NUCLEOTIDE SEQUENCE [LARGE SCALE GENOMIC DNA]</scope>
    <source>
        <strain evidence="3 4">MSr12523</strain>
    </source>
</reference>